<accession>A0A9P4W3X7</accession>
<protein>
    <recommendedName>
        <fullName evidence="7">Rhodopsin domain-containing protein</fullName>
    </recommendedName>
</protein>
<evidence type="ECO:0000256" key="4">
    <source>
        <dbReference type="ARBA" id="ARBA00023136"/>
    </source>
</evidence>
<evidence type="ECO:0000256" key="5">
    <source>
        <dbReference type="ARBA" id="ARBA00038359"/>
    </source>
</evidence>
<feature type="transmembrane region" description="Helical" evidence="6">
    <location>
        <begin position="94"/>
        <end position="113"/>
    </location>
</feature>
<feature type="transmembrane region" description="Helical" evidence="6">
    <location>
        <begin position="203"/>
        <end position="225"/>
    </location>
</feature>
<comment type="similarity">
    <text evidence="5">Belongs to the SAT4 family.</text>
</comment>
<gene>
    <name evidence="8" type="ORF">E8E13_006125</name>
</gene>
<evidence type="ECO:0000256" key="3">
    <source>
        <dbReference type="ARBA" id="ARBA00022989"/>
    </source>
</evidence>
<proteinExistence type="inferred from homology"/>
<dbReference type="OrthoDB" id="2496787at2759"/>
<dbReference type="PANTHER" id="PTHR33048:SF47">
    <property type="entry name" value="INTEGRAL MEMBRANE PROTEIN-RELATED"/>
    <property type="match status" value="1"/>
</dbReference>
<dbReference type="PANTHER" id="PTHR33048">
    <property type="entry name" value="PTH11-LIKE INTEGRAL MEMBRANE PROTEIN (AFU_ORTHOLOGUE AFUA_5G11245)"/>
    <property type="match status" value="1"/>
</dbReference>
<organism evidence="8 9">
    <name type="scientific">Curvularia kusanoi</name>
    <name type="common">Cochliobolus kusanoi</name>
    <dbReference type="NCBI Taxonomy" id="90978"/>
    <lineage>
        <taxon>Eukaryota</taxon>
        <taxon>Fungi</taxon>
        <taxon>Dikarya</taxon>
        <taxon>Ascomycota</taxon>
        <taxon>Pezizomycotina</taxon>
        <taxon>Dothideomycetes</taxon>
        <taxon>Pleosporomycetidae</taxon>
        <taxon>Pleosporales</taxon>
        <taxon>Pleosporineae</taxon>
        <taxon>Pleosporaceae</taxon>
        <taxon>Curvularia</taxon>
    </lineage>
</organism>
<feature type="transmembrane region" description="Helical" evidence="6">
    <location>
        <begin position="12"/>
        <end position="31"/>
    </location>
</feature>
<evidence type="ECO:0000256" key="2">
    <source>
        <dbReference type="ARBA" id="ARBA00022692"/>
    </source>
</evidence>
<comment type="caution">
    <text evidence="8">The sequence shown here is derived from an EMBL/GenBank/DDBJ whole genome shotgun (WGS) entry which is preliminary data.</text>
</comment>
<feature type="transmembrane region" description="Helical" evidence="6">
    <location>
        <begin position="168"/>
        <end position="191"/>
    </location>
</feature>
<keyword evidence="9" id="KW-1185">Reference proteome</keyword>
<feature type="transmembrane region" description="Helical" evidence="6">
    <location>
        <begin position="125"/>
        <end position="148"/>
    </location>
</feature>
<evidence type="ECO:0000256" key="6">
    <source>
        <dbReference type="SAM" id="Phobius"/>
    </source>
</evidence>
<dbReference type="AlphaFoldDB" id="A0A9P4W3X7"/>
<feature type="transmembrane region" description="Helical" evidence="6">
    <location>
        <begin position="43"/>
        <end position="62"/>
    </location>
</feature>
<evidence type="ECO:0000313" key="8">
    <source>
        <dbReference type="EMBL" id="KAF2997437.1"/>
    </source>
</evidence>
<dbReference type="Pfam" id="PF20684">
    <property type="entry name" value="Fung_rhodopsin"/>
    <property type="match status" value="1"/>
</dbReference>
<feature type="domain" description="Rhodopsin" evidence="7">
    <location>
        <begin position="27"/>
        <end position="269"/>
    </location>
</feature>
<dbReference type="EMBL" id="SWKU01000023">
    <property type="protein sequence ID" value="KAF2997437.1"/>
    <property type="molecule type" value="Genomic_DNA"/>
</dbReference>
<evidence type="ECO:0000256" key="1">
    <source>
        <dbReference type="ARBA" id="ARBA00004141"/>
    </source>
</evidence>
<dbReference type="InterPro" id="IPR052337">
    <property type="entry name" value="SAT4-like"/>
</dbReference>
<name>A0A9P4W3X7_CURKU</name>
<comment type="subcellular location">
    <subcellularLocation>
        <location evidence="1">Membrane</location>
        <topology evidence="1">Multi-pass membrane protein</topology>
    </subcellularLocation>
</comment>
<dbReference type="GO" id="GO:0016020">
    <property type="term" value="C:membrane"/>
    <property type="evidence" value="ECO:0007669"/>
    <property type="project" value="UniProtKB-SubCell"/>
</dbReference>
<dbReference type="Proteomes" id="UP000801428">
    <property type="component" value="Unassembled WGS sequence"/>
</dbReference>
<keyword evidence="4 6" id="KW-0472">Membrane</keyword>
<sequence length="637" mass="72663">MAGSDRRPELFAAALIPYTAAAIAIVLRIVARRQTRVVMLWEDYLSIVAFAIGTGFTFISLFKIRWGFGLPMKDIHLSEKEIRHHYFVDLWADMWLYTFSVGLSKFVILGFYWRMFALSKIRLPIQILFGLSAGWIVARITLICMQCTPIRKFWDTEVPGRCPLTPMYSLFGAGIPHLFIEIAILLLPFIEIWSLHLSVKRKFLVAVMFSAGITVCISALMTILHTLALDKKKNTDLTWDGLEDQIWAVCDVNLASFATSLPLLRPIFRSFGQYFSSTVKATSIPSQNLKGTGSAPTYGSTPVKRSKALDSDSEVGFVDDGGGLRTKYPISLSGLFLSFDRAIYEEIKDIFYDITNFVIQVNGNGVQLCGSLIVRSLYPREYRVLIMPSEEIDFDRFIQNFAWGAVRNYSIHIMVGPGEDTRHQMEFVRFDLEVELYRLRDYVSEVVSGVLAKAEHLRDLQVSVDIKDKHIFARDSFHNTKLLIEPLQRLRGIPRPTFVGVFEWFPFRKGGPKRVPHVIPRLPELTEGWMRCIAKEAPTKILPKSPLAKLFVDFKTLYVRLAEIGAYIAEAGPKDLLHRARIASGQENIVELRRLFARLEENWKLHLRIQESIKREVEALVQRYNQADNCPESPGLN</sequence>
<evidence type="ECO:0000259" key="7">
    <source>
        <dbReference type="Pfam" id="PF20684"/>
    </source>
</evidence>
<dbReference type="InterPro" id="IPR049326">
    <property type="entry name" value="Rhodopsin_dom_fungi"/>
</dbReference>
<keyword evidence="2 6" id="KW-0812">Transmembrane</keyword>
<evidence type="ECO:0000313" key="9">
    <source>
        <dbReference type="Proteomes" id="UP000801428"/>
    </source>
</evidence>
<keyword evidence="3 6" id="KW-1133">Transmembrane helix</keyword>
<reference evidence="8" key="1">
    <citation type="submission" date="2019-04" db="EMBL/GenBank/DDBJ databases">
        <title>Sequencing of skin fungus with MAO and IRED activity.</title>
        <authorList>
            <person name="Marsaioli A.J."/>
            <person name="Bonatto J.M.C."/>
            <person name="Reis Junior O."/>
        </authorList>
    </citation>
    <scope>NUCLEOTIDE SEQUENCE</scope>
    <source>
        <strain evidence="8">30M1</strain>
    </source>
</reference>